<reference evidence="7 8" key="1">
    <citation type="submission" date="2019-04" db="EMBL/GenBank/DDBJ databases">
        <title>Cohnella sp. nov. isolated from preserved vegetables.</title>
        <authorList>
            <person name="Lin S.-Y."/>
            <person name="Hung M.-H."/>
            <person name="Young C.-C."/>
        </authorList>
    </citation>
    <scope>NUCLEOTIDE SEQUENCE [LARGE SCALE GENOMIC DNA]</scope>
    <source>
        <strain evidence="7 8">CC-MHH1044</strain>
    </source>
</reference>
<sequence>MSIGAYIGIGIVVIVLLWIMITYNRLIELRNRVRNSWSQVDIIIKNRFDLIPNLIETVSGYAGYERETLSRMTEMRTKYASASSVEDKASASGDLSAMVGRVMMVAEGYPDLKASANFLYLKEQLADIEDKIRYARQFYNDSVESFNTALAVFPSNLLAGMFGFREEAFFKIDESEKAVPKVEFKLQ</sequence>
<protein>
    <submittedName>
        <fullName evidence="7">LemA family protein</fullName>
    </submittedName>
</protein>
<dbReference type="AlphaFoldDB" id="A0A4S4BSU5"/>
<dbReference type="InterPro" id="IPR007156">
    <property type="entry name" value="MamQ_LemA"/>
</dbReference>
<proteinExistence type="inferred from homology"/>
<accession>A0A4S4BSU5</accession>
<organism evidence="7 8">
    <name type="scientific">Cohnella fermenti</name>
    <dbReference type="NCBI Taxonomy" id="2565925"/>
    <lineage>
        <taxon>Bacteria</taxon>
        <taxon>Bacillati</taxon>
        <taxon>Bacillota</taxon>
        <taxon>Bacilli</taxon>
        <taxon>Bacillales</taxon>
        <taxon>Paenibacillaceae</taxon>
        <taxon>Cohnella</taxon>
    </lineage>
</organism>
<dbReference type="GO" id="GO:0016020">
    <property type="term" value="C:membrane"/>
    <property type="evidence" value="ECO:0007669"/>
    <property type="project" value="UniProtKB-SubCell"/>
</dbReference>
<gene>
    <name evidence="7" type="ORF">E6C55_20255</name>
</gene>
<evidence type="ECO:0000313" key="7">
    <source>
        <dbReference type="EMBL" id="THF75841.1"/>
    </source>
</evidence>
<dbReference type="OrthoDB" id="9804152at2"/>
<dbReference type="Proteomes" id="UP000310636">
    <property type="component" value="Unassembled WGS sequence"/>
</dbReference>
<comment type="caution">
    <text evidence="7">The sequence shown here is derived from an EMBL/GenBank/DDBJ whole genome shotgun (WGS) entry which is preliminary data.</text>
</comment>
<name>A0A4S4BSU5_9BACL</name>
<evidence type="ECO:0000313" key="8">
    <source>
        <dbReference type="Proteomes" id="UP000310636"/>
    </source>
</evidence>
<dbReference type="SUPFAM" id="SSF140478">
    <property type="entry name" value="LemA-like"/>
    <property type="match status" value="1"/>
</dbReference>
<dbReference type="Gene3D" id="1.20.1440.20">
    <property type="entry name" value="LemA-like domain"/>
    <property type="match status" value="1"/>
</dbReference>
<dbReference type="InterPro" id="IPR023353">
    <property type="entry name" value="LemA-like_dom_sf"/>
</dbReference>
<keyword evidence="8" id="KW-1185">Reference proteome</keyword>
<feature type="transmembrane region" description="Helical" evidence="6">
    <location>
        <begin position="6"/>
        <end position="26"/>
    </location>
</feature>
<evidence type="ECO:0000256" key="5">
    <source>
        <dbReference type="ARBA" id="ARBA00023136"/>
    </source>
</evidence>
<dbReference type="EMBL" id="SSOB01000028">
    <property type="protein sequence ID" value="THF75841.1"/>
    <property type="molecule type" value="Genomic_DNA"/>
</dbReference>
<keyword evidence="3 6" id="KW-0812">Transmembrane</keyword>
<dbReference type="PANTHER" id="PTHR34478">
    <property type="entry name" value="PROTEIN LEMA"/>
    <property type="match status" value="1"/>
</dbReference>
<dbReference type="Pfam" id="PF04011">
    <property type="entry name" value="LemA"/>
    <property type="match status" value="1"/>
</dbReference>
<dbReference type="RefSeq" id="WP_136371645.1">
    <property type="nucleotide sequence ID" value="NZ_SSOB01000028.1"/>
</dbReference>
<comment type="similarity">
    <text evidence="2">Belongs to the LemA family.</text>
</comment>
<evidence type="ECO:0000256" key="1">
    <source>
        <dbReference type="ARBA" id="ARBA00004167"/>
    </source>
</evidence>
<evidence type="ECO:0000256" key="4">
    <source>
        <dbReference type="ARBA" id="ARBA00022989"/>
    </source>
</evidence>
<keyword evidence="5 6" id="KW-0472">Membrane</keyword>
<comment type="subcellular location">
    <subcellularLocation>
        <location evidence="1">Membrane</location>
        <topology evidence="1">Single-pass membrane protein</topology>
    </subcellularLocation>
</comment>
<evidence type="ECO:0000256" key="3">
    <source>
        <dbReference type="ARBA" id="ARBA00022692"/>
    </source>
</evidence>
<keyword evidence="4 6" id="KW-1133">Transmembrane helix</keyword>
<evidence type="ECO:0000256" key="6">
    <source>
        <dbReference type="SAM" id="Phobius"/>
    </source>
</evidence>
<dbReference type="PANTHER" id="PTHR34478:SF2">
    <property type="entry name" value="MEMBRANE PROTEIN"/>
    <property type="match status" value="1"/>
</dbReference>
<evidence type="ECO:0000256" key="2">
    <source>
        <dbReference type="ARBA" id="ARBA00008854"/>
    </source>
</evidence>